<evidence type="ECO:0000256" key="2">
    <source>
        <dbReference type="ARBA" id="ARBA00006181"/>
    </source>
</evidence>
<proteinExistence type="inferred from homology"/>
<keyword evidence="5" id="KW-1185">Reference proteome</keyword>
<dbReference type="InterPro" id="IPR016848">
    <property type="entry name" value="RNase_P/MRP_Rpp29-subunit"/>
</dbReference>
<dbReference type="GO" id="GO:0001682">
    <property type="term" value="P:tRNA 5'-leader removal"/>
    <property type="evidence" value="ECO:0007669"/>
    <property type="project" value="InterPro"/>
</dbReference>
<dbReference type="EMBL" id="CP014587">
    <property type="protein sequence ID" value="ANZ77813.1"/>
    <property type="molecule type" value="Genomic_DNA"/>
</dbReference>
<gene>
    <name evidence="4" type="primary">POP4</name>
    <name evidence="4" type="ORF">ATY40_BA7504627</name>
</gene>
<dbReference type="GO" id="GO:0006364">
    <property type="term" value="P:rRNA processing"/>
    <property type="evidence" value="ECO:0007669"/>
    <property type="project" value="TreeGrafter"/>
</dbReference>
<reference evidence="4 5" key="1">
    <citation type="submission" date="2016-02" db="EMBL/GenBank/DDBJ databases">
        <title>Comparative genomic and transcriptomic foundation for Pichia pastoris.</title>
        <authorList>
            <person name="Love K.R."/>
            <person name="Shah K.A."/>
            <person name="Whittaker C.A."/>
            <person name="Wu J."/>
            <person name="Bartlett M.C."/>
            <person name="Ma D."/>
            <person name="Leeson R.L."/>
            <person name="Priest M."/>
            <person name="Young S.K."/>
            <person name="Love J.C."/>
        </authorList>
    </citation>
    <scope>NUCLEOTIDE SEQUENCE [LARGE SCALE GENOMIC DNA]</scope>
    <source>
        <strain evidence="4 5">ATCC 28485</strain>
    </source>
</reference>
<organism evidence="4 5">
    <name type="scientific">Komagataella pastoris</name>
    <name type="common">Yeast</name>
    <name type="synonym">Pichia pastoris</name>
    <dbReference type="NCBI Taxonomy" id="4922"/>
    <lineage>
        <taxon>Eukaryota</taxon>
        <taxon>Fungi</taxon>
        <taxon>Dikarya</taxon>
        <taxon>Ascomycota</taxon>
        <taxon>Saccharomycotina</taxon>
        <taxon>Pichiomycetes</taxon>
        <taxon>Pichiales</taxon>
        <taxon>Pichiaceae</taxon>
        <taxon>Komagataella</taxon>
    </lineage>
</organism>
<dbReference type="AlphaFoldDB" id="A0A1B2JIL4"/>
<evidence type="ECO:0000313" key="5">
    <source>
        <dbReference type="Proteomes" id="UP000094565"/>
    </source>
</evidence>
<dbReference type="Pfam" id="PF01868">
    <property type="entry name" value="RNase_P-MRP_p29"/>
    <property type="match status" value="1"/>
</dbReference>
<dbReference type="Proteomes" id="UP000094565">
    <property type="component" value="Chromosome 4"/>
</dbReference>
<dbReference type="InterPro" id="IPR036980">
    <property type="entry name" value="RNase_P/MRP_Rpp29_sf"/>
</dbReference>
<dbReference type="GO" id="GO:0005634">
    <property type="term" value="C:nucleus"/>
    <property type="evidence" value="ECO:0007669"/>
    <property type="project" value="UniProtKB-SubCell"/>
</dbReference>
<dbReference type="SMART" id="SM00538">
    <property type="entry name" value="POP4"/>
    <property type="match status" value="1"/>
</dbReference>
<dbReference type="GO" id="GO:0030677">
    <property type="term" value="C:ribonuclease P complex"/>
    <property type="evidence" value="ECO:0007669"/>
    <property type="project" value="InterPro"/>
</dbReference>
<dbReference type="InterPro" id="IPR023534">
    <property type="entry name" value="Rof/RNase_P-like"/>
</dbReference>
<protein>
    <recommendedName>
        <fullName evidence="3">Ribonuclease P protein subunit</fullName>
    </recommendedName>
</protein>
<keyword evidence="3" id="KW-0539">Nucleus</keyword>
<dbReference type="SUPFAM" id="SSF101744">
    <property type="entry name" value="Rof/RNase P subunit-like"/>
    <property type="match status" value="1"/>
</dbReference>
<keyword evidence="3" id="KW-0819">tRNA processing</keyword>
<dbReference type="PANTHER" id="PTHR13348">
    <property type="entry name" value="RIBONUCLEASE P SUBUNIT P29"/>
    <property type="match status" value="1"/>
</dbReference>
<evidence type="ECO:0000256" key="1">
    <source>
        <dbReference type="ARBA" id="ARBA00004123"/>
    </source>
</evidence>
<evidence type="ECO:0000313" key="4">
    <source>
        <dbReference type="EMBL" id="ANZ77813.1"/>
    </source>
</evidence>
<name>A0A1B2JIL4_PICPA</name>
<evidence type="ECO:0000256" key="3">
    <source>
        <dbReference type="PIRNR" id="PIRNR027081"/>
    </source>
</evidence>
<comment type="similarity">
    <text evidence="2">Belongs to the eukaryotic/archaeal RNase P protein component 1 family.</text>
</comment>
<dbReference type="PIRSF" id="PIRSF027081">
    <property type="entry name" value="RNase_P/MRP_p29_subunit"/>
    <property type="match status" value="1"/>
</dbReference>
<dbReference type="PANTHER" id="PTHR13348:SF0">
    <property type="entry name" value="RIBONUCLEASE P PROTEIN SUBUNIT P29"/>
    <property type="match status" value="1"/>
</dbReference>
<dbReference type="InterPro" id="IPR002730">
    <property type="entry name" value="Rpp29/RNP1"/>
</dbReference>
<sequence length="289" mass="33097">MDRKNSIEFSLLSRCYNPSEEDKVIEILEQRYAADGNYKNYLVLKPTDNAAVVERKTLQEMASNFLHDSRSARIRNGIKQNKYSASKTRNEFKLFIKETQKAQETLLRKISKLPKGTDPSQFPEFNKVLKFEEFLGLNTLWEEYARDVLYPAGDTGEDPLNLMTKITSMDLIGSFLTVVKSNNFNMVGLCGIVAWESQHNFLIVVPTLDGWKGEVSGLGDAQPSKESFSWRETIGGLRIINKKNTLFQLKVPTKDSSQYIPFTIIGNRFQIKSHERASRKFKAHNVRDL</sequence>
<dbReference type="GO" id="GO:0033204">
    <property type="term" value="F:ribonuclease P RNA binding"/>
    <property type="evidence" value="ECO:0007669"/>
    <property type="project" value="InterPro"/>
</dbReference>
<dbReference type="OrthoDB" id="124041at2759"/>
<accession>A0A1B2JIL4</accession>
<comment type="subcellular location">
    <subcellularLocation>
        <location evidence="1">Nucleus</location>
    </subcellularLocation>
</comment>
<dbReference type="Gene3D" id="2.30.30.210">
    <property type="entry name" value="Ribonuclease P/MRP, subunit p29"/>
    <property type="match status" value="1"/>
</dbReference>
<dbReference type="GO" id="GO:0000172">
    <property type="term" value="C:ribonuclease MRP complex"/>
    <property type="evidence" value="ECO:0007669"/>
    <property type="project" value="InterPro"/>
</dbReference>